<evidence type="ECO:0000313" key="2">
    <source>
        <dbReference type="Proteomes" id="UP000647587"/>
    </source>
</evidence>
<organism evidence="1 2">
    <name type="scientific">Deinococcus malanensis</name>
    <dbReference type="NCBI Taxonomy" id="1706855"/>
    <lineage>
        <taxon>Bacteria</taxon>
        <taxon>Thermotogati</taxon>
        <taxon>Deinococcota</taxon>
        <taxon>Deinococci</taxon>
        <taxon>Deinococcales</taxon>
        <taxon>Deinococcaceae</taxon>
        <taxon>Deinococcus</taxon>
    </lineage>
</organism>
<gene>
    <name evidence="1" type="ORF">GCM10008955_08050</name>
</gene>
<comment type="caution">
    <text evidence="1">The sequence shown here is derived from an EMBL/GenBank/DDBJ whole genome shotgun (WGS) entry which is preliminary data.</text>
</comment>
<dbReference type="RefSeq" id="WP_189004764.1">
    <property type="nucleotide sequence ID" value="NZ_BMPP01000002.1"/>
</dbReference>
<dbReference type="EMBL" id="BMPP01000002">
    <property type="protein sequence ID" value="GGK16992.1"/>
    <property type="molecule type" value="Genomic_DNA"/>
</dbReference>
<dbReference type="Gene3D" id="3.40.50.300">
    <property type="entry name" value="P-loop containing nucleotide triphosphate hydrolases"/>
    <property type="match status" value="1"/>
</dbReference>
<proteinExistence type="predicted"/>
<dbReference type="Proteomes" id="UP000647587">
    <property type="component" value="Unassembled WGS sequence"/>
</dbReference>
<protein>
    <recommendedName>
        <fullName evidence="3">AAA family ATPase</fullName>
    </recommendedName>
</protein>
<reference evidence="2" key="1">
    <citation type="journal article" date="2019" name="Int. J. Syst. Evol. Microbiol.">
        <title>The Global Catalogue of Microorganisms (GCM) 10K type strain sequencing project: providing services to taxonomists for standard genome sequencing and annotation.</title>
        <authorList>
            <consortium name="The Broad Institute Genomics Platform"/>
            <consortium name="The Broad Institute Genome Sequencing Center for Infectious Disease"/>
            <person name="Wu L."/>
            <person name="Ma J."/>
        </authorList>
    </citation>
    <scope>NUCLEOTIDE SEQUENCE [LARGE SCALE GENOMIC DNA]</scope>
    <source>
        <strain evidence="2">JCM 30331</strain>
    </source>
</reference>
<sequence length="185" mass="20200">MSPVVYHLIGAPGSGKRTVGLELALLTGAVLLDNHLFRDAVYKPYGADGLRPIPAELQELGTRVWALGLQAARMALPDVQQIFTAYHNAQDKGAATAQRIREVAQARQAKYVPVWLECHTDELCRRLTLPERLQRAKMRDPDQLRRTLDTQGLLPPLPGALRIDTAVVSPAEAARLIASNAGVPT</sequence>
<evidence type="ECO:0008006" key="3">
    <source>
        <dbReference type="Google" id="ProtNLM"/>
    </source>
</evidence>
<dbReference type="SUPFAM" id="SSF52540">
    <property type="entry name" value="P-loop containing nucleoside triphosphate hydrolases"/>
    <property type="match status" value="1"/>
</dbReference>
<accession>A0ABQ2EN82</accession>
<evidence type="ECO:0000313" key="1">
    <source>
        <dbReference type="EMBL" id="GGK16992.1"/>
    </source>
</evidence>
<dbReference type="InterPro" id="IPR027417">
    <property type="entry name" value="P-loop_NTPase"/>
</dbReference>
<keyword evidence="2" id="KW-1185">Reference proteome</keyword>
<name>A0ABQ2EN82_9DEIO</name>